<reference evidence="2 3" key="1">
    <citation type="submission" date="2017-06" db="EMBL/GenBank/DDBJ databases">
        <authorList>
            <person name="Kim H.J."/>
            <person name="Triplett B.A."/>
        </authorList>
    </citation>
    <scope>NUCLEOTIDE SEQUENCE [LARGE SCALE GENOMIC DNA]</scope>
    <source>
        <strain evidence="2 3">DSM 43151</strain>
    </source>
</reference>
<evidence type="ECO:0000313" key="3">
    <source>
        <dbReference type="Proteomes" id="UP000198415"/>
    </source>
</evidence>
<feature type="transmembrane region" description="Helical" evidence="1">
    <location>
        <begin position="121"/>
        <end position="141"/>
    </location>
</feature>
<feature type="transmembrane region" description="Helical" evidence="1">
    <location>
        <begin position="210"/>
        <end position="233"/>
    </location>
</feature>
<feature type="transmembrane region" description="Helical" evidence="1">
    <location>
        <begin position="51"/>
        <end position="71"/>
    </location>
</feature>
<dbReference type="EMBL" id="FZNR01000001">
    <property type="protein sequence ID" value="SNR24090.1"/>
    <property type="molecule type" value="Genomic_DNA"/>
</dbReference>
<keyword evidence="3" id="KW-1185">Reference proteome</keyword>
<proteinExistence type="predicted"/>
<feature type="transmembrane region" description="Helical" evidence="1">
    <location>
        <begin position="153"/>
        <end position="171"/>
    </location>
</feature>
<evidence type="ECO:0000313" key="2">
    <source>
        <dbReference type="EMBL" id="SNR24090.1"/>
    </source>
</evidence>
<feature type="transmembrane region" description="Helical" evidence="1">
    <location>
        <begin position="83"/>
        <end position="101"/>
    </location>
</feature>
<dbReference type="Proteomes" id="UP000198415">
    <property type="component" value="Unassembled WGS sequence"/>
</dbReference>
<feature type="transmembrane region" description="Helical" evidence="1">
    <location>
        <begin position="16"/>
        <end position="36"/>
    </location>
</feature>
<name>A0A238UPN7_9ACTN</name>
<organism evidence="2 3">
    <name type="scientific">Actinoplanes regularis</name>
    <dbReference type="NCBI Taxonomy" id="52697"/>
    <lineage>
        <taxon>Bacteria</taxon>
        <taxon>Bacillati</taxon>
        <taxon>Actinomycetota</taxon>
        <taxon>Actinomycetes</taxon>
        <taxon>Micromonosporales</taxon>
        <taxon>Micromonosporaceae</taxon>
        <taxon>Actinoplanes</taxon>
    </lineage>
</organism>
<dbReference type="AlphaFoldDB" id="A0A238UPN7"/>
<evidence type="ECO:0000256" key="1">
    <source>
        <dbReference type="SAM" id="Phobius"/>
    </source>
</evidence>
<keyword evidence="1" id="KW-0812">Transmembrane</keyword>
<dbReference type="RefSeq" id="WP_089290859.1">
    <property type="nucleotide sequence ID" value="NZ_BOMU01000016.1"/>
</dbReference>
<sequence length="307" mass="32622">MTTVEVSEARRWSRPLIALTWASAALAVIAGIGLLADARILTGVPIWLKPFKFAISFALYGWTLAWLLSVLPRRSRLAERAGAVIVGVSVIELAIIVTQVIRGTTSHYNQTTPLNSTLWSAMGISIMVLFLAHLAIAVTALRQRIPDRASAYAIRLGLLISLLGMLAAFTMTNRQTGIESLGGAHSVGVPDGGPGMPLTGWSTVGGDLRIGHFVGLHALQVLPFLAYALARWAGTRLDQVARARLVLVVGVAYGVLVPLLTWQALRAQPLLRPDGLSLVAFAALAAATAIGIGLVLSRSRESRMVSA</sequence>
<gene>
    <name evidence="2" type="ORF">SAMN06264365_1014</name>
</gene>
<feature type="transmembrane region" description="Helical" evidence="1">
    <location>
        <begin position="277"/>
        <end position="296"/>
    </location>
</feature>
<keyword evidence="1" id="KW-0472">Membrane</keyword>
<dbReference type="OrthoDB" id="343560at2"/>
<protein>
    <submittedName>
        <fullName evidence="2">Uncharacterized protein</fullName>
    </submittedName>
</protein>
<keyword evidence="1" id="KW-1133">Transmembrane helix</keyword>
<feature type="transmembrane region" description="Helical" evidence="1">
    <location>
        <begin position="245"/>
        <end position="265"/>
    </location>
</feature>
<accession>A0A238UPN7</accession>